<comment type="function">
    <text evidence="8">Hydrolyzes ribosome-free peptidyl-tRNAs (with 1 or more amino acids incorporated), which drop off the ribosome during protein synthesis, or as a result of ribosome stalling.</text>
</comment>
<dbReference type="AlphaFoldDB" id="A0A4P6KEY8"/>
<dbReference type="PROSITE" id="PS01196">
    <property type="entry name" value="PEPT_TRNA_HYDROL_2"/>
    <property type="match status" value="1"/>
</dbReference>
<accession>A0A4P6KEY8</accession>
<sequence length="210" mass="22665">MFWRKRRRRSTEEHVSGDSWLIVGLGNPGAKYEATRHNVGQMALDVLAERLGASFSSHRTGSRIADGRLRPGGPKLILAKSNGYMNTSGGPVSSLSKYFDVPPNRIVVIHDELDLPFDSVKLKQGGGHGGHNGLRDIAKALGTPDFLRVRVGIGRPPGQQDPADYVLRPFATAERGALPVLLEDAADAAESIVDEGLLAAQQRFHGRAAK</sequence>
<evidence type="ECO:0000256" key="2">
    <source>
        <dbReference type="ARBA" id="ARBA00022555"/>
    </source>
</evidence>
<protein>
    <recommendedName>
        <fullName evidence="7 8">Peptidyl-tRNA hydrolase</fullName>
        <shortName evidence="8">Pth</shortName>
        <ecNumber evidence="1 8">3.1.1.29</ecNumber>
    </recommendedName>
</protein>
<dbReference type="HAMAP" id="MF_00083">
    <property type="entry name" value="Pept_tRNA_hydro_bact"/>
    <property type="match status" value="1"/>
</dbReference>
<organism evidence="11 12">
    <name type="scientific">Leucobacter triazinivorans</name>
    <dbReference type="NCBI Taxonomy" id="1784719"/>
    <lineage>
        <taxon>Bacteria</taxon>
        <taxon>Bacillati</taxon>
        <taxon>Actinomycetota</taxon>
        <taxon>Actinomycetes</taxon>
        <taxon>Micrococcales</taxon>
        <taxon>Microbacteriaceae</taxon>
        <taxon>Leucobacter</taxon>
    </lineage>
</organism>
<dbReference type="NCBIfam" id="TIGR00447">
    <property type="entry name" value="pth"/>
    <property type="match status" value="1"/>
</dbReference>
<evidence type="ECO:0000313" key="12">
    <source>
        <dbReference type="Proteomes" id="UP000289260"/>
    </source>
</evidence>
<evidence type="ECO:0000256" key="5">
    <source>
        <dbReference type="ARBA" id="ARBA00038063"/>
    </source>
</evidence>
<dbReference type="Proteomes" id="UP000289260">
    <property type="component" value="Chromosome"/>
</dbReference>
<gene>
    <name evidence="8" type="primary">pth</name>
    <name evidence="11" type="ORF">EVS81_03370</name>
</gene>
<dbReference type="GO" id="GO:0072344">
    <property type="term" value="P:rescue of stalled ribosome"/>
    <property type="evidence" value="ECO:0007669"/>
    <property type="project" value="UniProtKB-UniRule"/>
</dbReference>
<comment type="function">
    <text evidence="8">Catalyzes the release of premature peptidyl moieties from peptidyl-tRNA molecules trapped in stalled 50S ribosomal subunits, and thus maintains levels of free tRNAs and 50S ribosomes.</text>
</comment>
<dbReference type="InterPro" id="IPR018171">
    <property type="entry name" value="Pept_tRNA_hydro_CS"/>
</dbReference>
<evidence type="ECO:0000256" key="6">
    <source>
        <dbReference type="ARBA" id="ARBA00048707"/>
    </source>
</evidence>
<evidence type="ECO:0000256" key="7">
    <source>
        <dbReference type="ARBA" id="ARBA00050038"/>
    </source>
</evidence>
<feature type="binding site" evidence="8">
    <location>
        <position position="132"/>
    </location>
    <ligand>
        <name>tRNA</name>
        <dbReference type="ChEBI" id="CHEBI:17843"/>
    </ligand>
</feature>
<reference evidence="11 12" key="1">
    <citation type="submission" date="2019-02" db="EMBL/GenBank/DDBJ databases">
        <authorList>
            <person name="Sun L."/>
            <person name="Pan D."/>
            <person name="Wu X."/>
        </authorList>
    </citation>
    <scope>NUCLEOTIDE SEQUENCE [LARGE SCALE GENOMIC DNA]</scope>
    <source>
        <strain evidence="11 12">JW-1</strain>
    </source>
</reference>
<proteinExistence type="inferred from homology"/>
<dbReference type="Pfam" id="PF01195">
    <property type="entry name" value="Pept_tRNA_hydro"/>
    <property type="match status" value="1"/>
</dbReference>
<dbReference type="InterPro" id="IPR001328">
    <property type="entry name" value="Pept_tRNA_hydro"/>
</dbReference>
<dbReference type="Gene3D" id="3.40.50.1470">
    <property type="entry name" value="Peptidyl-tRNA hydrolase"/>
    <property type="match status" value="1"/>
</dbReference>
<name>A0A4P6KEY8_9MICO</name>
<dbReference type="SUPFAM" id="SSF53178">
    <property type="entry name" value="Peptidyl-tRNA hydrolase-like"/>
    <property type="match status" value="1"/>
</dbReference>
<dbReference type="CDD" id="cd00462">
    <property type="entry name" value="PTH"/>
    <property type="match status" value="1"/>
</dbReference>
<keyword evidence="12" id="KW-1185">Reference proteome</keyword>
<feature type="site" description="Discriminates between blocked and unblocked aminoacyl-tRNA" evidence="8">
    <location>
        <position position="27"/>
    </location>
</feature>
<evidence type="ECO:0000256" key="3">
    <source>
        <dbReference type="ARBA" id="ARBA00022801"/>
    </source>
</evidence>
<dbReference type="GO" id="GO:0005737">
    <property type="term" value="C:cytoplasm"/>
    <property type="evidence" value="ECO:0007669"/>
    <property type="project" value="UniProtKB-SubCell"/>
</dbReference>
<dbReference type="PANTHER" id="PTHR17224:SF1">
    <property type="entry name" value="PEPTIDYL-TRNA HYDROLASE"/>
    <property type="match status" value="1"/>
</dbReference>
<evidence type="ECO:0000256" key="8">
    <source>
        <dbReference type="HAMAP-Rule" id="MF_00083"/>
    </source>
</evidence>
<dbReference type="GO" id="GO:0000049">
    <property type="term" value="F:tRNA binding"/>
    <property type="evidence" value="ECO:0007669"/>
    <property type="project" value="UniProtKB-UniRule"/>
</dbReference>
<evidence type="ECO:0000256" key="10">
    <source>
        <dbReference type="RuleBase" id="RU004320"/>
    </source>
</evidence>
<feature type="active site" description="Proton acceptor" evidence="8">
    <location>
        <position position="37"/>
    </location>
</feature>
<dbReference type="InterPro" id="IPR036416">
    <property type="entry name" value="Pept_tRNA_hydro_sf"/>
</dbReference>
<comment type="similarity">
    <text evidence="5 8 10">Belongs to the PTH family.</text>
</comment>
<dbReference type="OrthoDB" id="9800507at2"/>
<comment type="catalytic activity">
    <reaction evidence="6 8 9">
        <text>an N-acyl-L-alpha-aminoacyl-tRNA + H2O = an N-acyl-L-amino acid + a tRNA + H(+)</text>
        <dbReference type="Rhea" id="RHEA:54448"/>
        <dbReference type="Rhea" id="RHEA-COMP:10123"/>
        <dbReference type="Rhea" id="RHEA-COMP:13883"/>
        <dbReference type="ChEBI" id="CHEBI:15377"/>
        <dbReference type="ChEBI" id="CHEBI:15378"/>
        <dbReference type="ChEBI" id="CHEBI:59874"/>
        <dbReference type="ChEBI" id="CHEBI:78442"/>
        <dbReference type="ChEBI" id="CHEBI:138191"/>
        <dbReference type="EC" id="3.1.1.29"/>
    </reaction>
</comment>
<dbReference type="EMBL" id="CP035806">
    <property type="protein sequence ID" value="QBE47984.1"/>
    <property type="molecule type" value="Genomic_DNA"/>
</dbReference>
<feature type="binding site" evidence="8">
    <location>
        <position position="84"/>
    </location>
    <ligand>
        <name>tRNA</name>
        <dbReference type="ChEBI" id="CHEBI:17843"/>
    </ligand>
</feature>
<dbReference type="RefSeq" id="WP_130109133.1">
    <property type="nucleotide sequence ID" value="NZ_CP035806.1"/>
</dbReference>
<evidence type="ECO:0000256" key="9">
    <source>
        <dbReference type="RuleBase" id="RU000673"/>
    </source>
</evidence>
<feature type="site" description="Stabilizes the basic form of H active site to accept a proton" evidence="8">
    <location>
        <position position="111"/>
    </location>
</feature>
<dbReference type="GO" id="GO:0004045">
    <property type="term" value="F:peptidyl-tRNA hydrolase activity"/>
    <property type="evidence" value="ECO:0007669"/>
    <property type="project" value="UniProtKB-UniRule"/>
</dbReference>
<dbReference type="GO" id="GO:0006515">
    <property type="term" value="P:protein quality control for misfolded or incompletely synthesized proteins"/>
    <property type="evidence" value="ECO:0007669"/>
    <property type="project" value="UniProtKB-UniRule"/>
</dbReference>
<feature type="binding site" evidence="8">
    <location>
        <position position="32"/>
    </location>
    <ligand>
        <name>tRNA</name>
        <dbReference type="ChEBI" id="CHEBI:17843"/>
    </ligand>
</feature>
<comment type="subunit">
    <text evidence="8">Monomer.</text>
</comment>
<comment type="subcellular location">
    <subcellularLocation>
        <location evidence="8">Cytoplasm</location>
    </subcellularLocation>
</comment>
<keyword evidence="2 8" id="KW-0820">tRNA-binding</keyword>
<feature type="binding site" evidence="8">
    <location>
        <position position="86"/>
    </location>
    <ligand>
        <name>tRNA</name>
        <dbReference type="ChEBI" id="CHEBI:17843"/>
    </ligand>
</feature>
<evidence type="ECO:0000256" key="1">
    <source>
        <dbReference type="ARBA" id="ARBA00013260"/>
    </source>
</evidence>
<dbReference type="PANTHER" id="PTHR17224">
    <property type="entry name" value="PEPTIDYL-TRNA HYDROLASE"/>
    <property type="match status" value="1"/>
</dbReference>
<dbReference type="FunFam" id="3.40.50.1470:FF:000001">
    <property type="entry name" value="Peptidyl-tRNA hydrolase"/>
    <property type="match status" value="1"/>
</dbReference>
<evidence type="ECO:0000256" key="4">
    <source>
        <dbReference type="ARBA" id="ARBA00022884"/>
    </source>
</evidence>
<keyword evidence="8" id="KW-0963">Cytoplasm</keyword>
<dbReference type="KEGG" id="ltr:EVS81_03370"/>
<dbReference type="PROSITE" id="PS01195">
    <property type="entry name" value="PEPT_TRNA_HYDROL_1"/>
    <property type="match status" value="1"/>
</dbReference>
<dbReference type="EC" id="3.1.1.29" evidence="1 8"/>
<keyword evidence="4 8" id="KW-0694">RNA-binding</keyword>
<keyword evidence="3 8" id="KW-0378">Hydrolase</keyword>
<evidence type="ECO:0000313" key="11">
    <source>
        <dbReference type="EMBL" id="QBE47984.1"/>
    </source>
</evidence>